<organism evidence="2 3">
    <name type="scientific">Methylobacterium crusticola</name>
    <dbReference type="NCBI Taxonomy" id="1697972"/>
    <lineage>
        <taxon>Bacteria</taxon>
        <taxon>Pseudomonadati</taxon>
        <taxon>Pseudomonadota</taxon>
        <taxon>Alphaproteobacteria</taxon>
        <taxon>Hyphomicrobiales</taxon>
        <taxon>Methylobacteriaceae</taxon>
        <taxon>Methylobacterium</taxon>
    </lineage>
</organism>
<protein>
    <recommendedName>
        <fullName evidence="4">Kazal-like domain-containing protein</fullName>
    </recommendedName>
</protein>
<dbReference type="Proteomes" id="UP001055167">
    <property type="component" value="Unassembled WGS sequence"/>
</dbReference>
<feature type="chain" id="PRO_5046182429" description="Kazal-like domain-containing protein" evidence="1">
    <location>
        <begin position="24"/>
        <end position="96"/>
    </location>
</feature>
<dbReference type="EMBL" id="BPQH01000025">
    <property type="protein sequence ID" value="GJD53087.1"/>
    <property type="molecule type" value="Genomic_DNA"/>
</dbReference>
<evidence type="ECO:0000313" key="3">
    <source>
        <dbReference type="Proteomes" id="UP001055167"/>
    </source>
</evidence>
<evidence type="ECO:0000256" key="1">
    <source>
        <dbReference type="SAM" id="SignalP"/>
    </source>
</evidence>
<feature type="signal peptide" evidence="1">
    <location>
        <begin position="1"/>
        <end position="23"/>
    </location>
</feature>
<accession>A0ABQ4R6P0</accession>
<comment type="caution">
    <text evidence="2">The sequence shown here is derived from an EMBL/GenBank/DDBJ whole genome shotgun (WGS) entry which is preliminary data.</text>
</comment>
<proteinExistence type="predicted"/>
<name>A0ABQ4R6P0_9HYPH</name>
<dbReference type="RefSeq" id="WP_128566072.1">
    <property type="nucleotide sequence ID" value="NZ_BPQH01000025.1"/>
</dbReference>
<keyword evidence="3" id="KW-1185">Reference proteome</keyword>
<keyword evidence="1" id="KW-0732">Signal</keyword>
<gene>
    <name evidence="2" type="ORF">OPKNFCMD_5858</name>
</gene>
<sequence length="96" mass="10524">MRIAIIAASGVLSMFLASATSYAQSAEIPAASNIVSCRPFNNTGEATRISSLNDVCPQHAFFREDCQRDVMTNGADPKLYSAHCLNVEEFRNFSFK</sequence>
<evidence type="ECO:0008006" key="4">
    <source>
        <dbReference type="Google" id="ProtNLM"/>
    </source>
</evidence>
<evidence type="ECO:0000313" key="2">
    <source>
        <dbReference type="EMBL" id="GJD53087.1"/>
    </source>
</evidence>
<reference evidence="2" key="2">
    <citation type="submission" date="2021-08" db="EMBL/GenBank/DDBJ databases">
        <authorList>
            <person name="Tani A."/>
            <person name="Ola A."/>
            <person name="Ogura Y."/>
            <person name="Katsura K."/>
            <person name="Hayashi T."/>
        </authorList>
    </citation>
    <scope>NUCLEOTIDE SEQUENCE</scope>
    <source>
        <strain evidence="2">KCTC 52305</strain>
    </source>
</reference>
<reference evidence="2" key="1">
    <citation type="journal article" date="2021" name="Front. Microbiol.">
        <title>Comprehensive Comparative Genomics and Phenotyping of Methylobacterium Species.</title>
        <authorList>
            <person name="Alessa O."/>
            <person name="Ogura Y."/>
            <person name="Fujitani Y."/>
            <person name="Takami H."/>
            <person name="Hayashi T."/>
            <person name="Sahin N."/>
            <person name="Tani A."/>
        </authorList>
    </citation>
    <scope>NUCLEOTIDE SEQUENCE</scope>
    <source>
        <strain evidence="2">KCTC 52305</strain>
    </source>
</reference>